<dbReference type="Pfam" id="PF14907">
    <property type="entry name" value="NTP_transf_5"/>
    <property type="match status" value="1"/>
</dbReference>
<reference evidence="2" key="1">
    <citation type="submission" date="2016-10" db="EMBL/GenBank/DDBJ databases">
        <authorList>
            <person name="Varghese N."/>
            <person name="Submissions S."/>
        </authorList>
    </citation>
    <scope>NUCLEOTIDE SEQUENCE [LARGE SCALE GENOMIC DNA]</scope>
    <source>
        <strain evidence="2">CGMCC 1.7715</strain>
    </source>
</reference>
<protein>
    <submittedName>
        <fullName evidence="1">Uncharacterized nucleotidyltransferase</fullName>
    </submittedName>
</protein>
<organism evidence="1 2">
    <name type="scientific">Qipengyuania nanhaisediminis</name>
    <dbReference type="NCBI Taxonomy" id="604088"/>
    <lineage>
        <taxon>Bacteria</taxon>
        <taxon>Pseudomonadati</taxon>
        <taxon>Pseudomonadota</taxon>
        <taxon>Alphaproteobacteria</taxon>
        <taxon>Sphingomonadales</taxon>
        <taxon>Erythrobacteraceae</taxon>
        <taxon>Qipengyuania</taxon>
    </lineage>
</organism>
<dbReference type="RefSeq" id="WP_090476819.1">
    <property type="nucleotide sequence ID" value="NZ_FOWZ01000001.1"/>
</dbReference>
<keyword evidence="2" id="KW-1185">Reference proteome</keyword>
<name>A0A1I5KNE3_9SPHN</name>
<proteinExistence type="predicted"/>
<dbReference type="AlphaFoldDB" id="A0A1I5KNE3"/>
<gene>
    <name evidence="1" type="ORF">SAMN04488060_0396</name>
</gene>
<sequence>MRRALLALTGHRSGEIGTLTERQWHSLDRLASGHRLQPHLHGKLVRKEIEAEVPGDIAQGWQEAHRFNALDQLVQRRALAQVTETLGERGIATVALKGAALAWSVWPSPAERVMRDIDVLVPQARATQAYRALRDAGWQAPQADSELLDRMASEETHLPPLFSPDGVMCEVHAHAWASAPLASVAMPPCDDAGIFARARQDEVVSMMVPGDEDMLVHLVVHCAVSHLFNVGPLGLIDIDLFVAEREIDWAAFWQRAQGEGFARPAALVFALVDRWVRPGFQENTSCPILADAALLDRVEDLLVQDPAARKDINAIAGLANGERGTRLKVAPLDQAEGSTGFRRLGRLATRGASLAGTLVNRQSRNDGLATAELARWLSSD</sequence>
<accession>A0A1I5KNE3</accession>
<evidence type="ECO:0000313" key="1">
    <source>
        <dbReference type="EMBL" id="SFO86515.1"/>
    </source>
</evidence>
<dbReference type="Proteomes" id="UP000199331">
    <property type="component" value="Unassembled WGS sequence"/>
</dbReference>
<dbReference type="InterPro" id="IPR039498">
    <property type="entry name" value="NTP_transf_5"/>
</dbReference>
<dbReference type="GO" id="GO:0016740">
    <property type="term" value="F:transferase activity"/>
    <property type="evidence" value="ECO:0007669"/>
    <property type="project" value="UniProtKB-KW"/>
</dbReference>
<dbReference type="OrthoDB" id="7866545at2"/>
<evidence type="ECO:0000313" key="2">
    <source>
        <dbReference type="Proteomes" id="UP000199331"/>
    </source>
</evidence>
<dbReference type="STRING" id="604088.SAMN04488060_0396"/>
<keyword evidence="1" id="KW-0808">Transferase</keyword>
<dbReference type="EMBL" id="FOWZ01000001">
    <property type="protein sequence ID" value="SFO86515.1"/>
    <property type="molecule type" value="Genomic_DNA"/>
</dbReference>